<keyword evidence="8 15" id="KW-0675">Receptor</keyword>
<dbReference type="InterPro" id="IPR036942">
    <property type="entry name" value="Beta-barrel_TonB_sf"/>
</dbReference>
<evidence type="ECO:0000256" key="4">
    <source>
        <dbReference type="ARBA" id="ARBA00022452"/>
    </source>
</evidence>
<dbReference type="PANTHER" id="PTHR30069">
    <property type="entry name" value="TONB-DEPENDENT OUTER MEMBRANE RECEPTOR"/>
    <property type="match status" value="1"/>
</dbReference>
<dbReference type="Gene3D" id="2.170.130.10">
    <property type="entry name" value="TonB-dependent receptor, plug domain"/>
    <property type="match status" value="1"/>
</dbReference>
<evidence type="ECO:0000259" key="14">
    <source>
        <dbReference type="Pfam" id="PF07715"/>
    </source>
</evidence>
<dbReference type="PANTHER" id="PTHR30069:SF40">
    <property type="entry name" value="TONB-DEPENDENT RECEPTOR NMB0964-RELATED"/>
    <property type="match status" value="1"/>
</dbReference>
<dbReference type="InterPro" id="IPR039426">
    <property type="entry name" value="TonB-dep_rcpt-like"/>
</dbReference>
<accession>A0ABU9C8H1</accession>
<comment type="similarity">
    <text evidence="2 10 11">Belongs to the TonB-dependent receptor family.</text>
</comment>
<dbReference type="RefSeq" id="WP_341398842.1">
    <property type="nucleotide sequence ID" value="NZ_JBBUTI010000006.1"/>
</dbReference>
<evidence type="ECO:0000256" key="9">
    <source>
        <dbReference type="ARBA" id="ARBA00023237"/>
    </source>
</evidence>
<comment type="caution">
    <text evidence="15">The sequence shown here is derived from an EMBL/GenBank/DDBJ whole genome shotgun (WGS) entry which is preliminary data.</text>
</comment>
<name>A0ABU9C8H1_9BURK</name>
<evidence type="ECO:0000256" key="11">
    <source>
        <dbReference type="RuleBase" id="RU003357"/>
    </source>
</evidence>
<evidence type="ECO:0000256" key="6">
    <source>
        <dbReference type="ARBA" id="ARBA00023077"/>
    </source>
</evidence>
<dbReference type="Proteomes" id="UP001379945">
    <property type="component" value="Unassembled WGS sequence"/>
</dbReference>
<keyword evidence="9 10" id="KW-0998">Cell outer membrane</keyword>
<proteinExistence type="inferred from homology"/>
<feature type="domain" description="TonB-dependent receptor-like beta-barrel" evidence="13">
    <location>
        <begin position="253"/>
        <end position="582"/>
    </location>
</feature>
<dbReference type="InterPro" id="IPR037066">
    <property type="entry name" value="Plug_dom_sf"/>
</dbReference>
<keyword evidence="6 11" id="KW-0798">TonB box</keyword>
<keyword evidence="4 10" id="KW-1134">Transmembrane beta strand</keyword>
<gene>
    <name evidence="15" type="ORF">AACH00_09325</name>
</gene>
<dbReference type="Gene3D" id="2.40.170.20">
    <property type="entry name" value="TonB-dependent receptor, beta-barrel domain"/>
    <property type="match status" value="1"/>
</dbReference>
<evidence type="ECO:0000256" key="2">
    <source>
        <dbReference type="ARBA" id="ARBA00009810"/>
    </source>
</evidence>
<dbReference type="InterPro" id="IPR000531">
    <property type="entry name" value="Beta-barrel_TonB"/>
</dbReference>
<feature type="signal peptide" evidence="12">
    <location>
        <begin position="1"/>
        <end position="18"/>
    </location>
</feature>
<keyword evidence="7 10" id="KW-0472">Membrane</keyword>
<evidence type="ECO:0000259" key="13">
    <source>
        <dbReference type="Pfam" id="PF00593"/>
    </source>
</evidence>
<evidence type="ECO:0000256" key="3">
    <source>
        <dbReference type="ARBA" id="ARBA00022448"/>
    </source>
</evidence>
<evidence type="ECO:0000256" key="7">
    <source>
        <dbReference type="ARBA" id="ARBA00023136"/>
    </source>
</evidence>
<keyword evidence="16" id="KW-1185">Reference proteome</keyword>
<evidence type="ECO:0000256" key="8">
    <source>
        <dbReference type="ARBA" id="ARBA00023170"/>
    </source>
</evidence>
<dbReference type="EMBL" id="JBBUTI010000006">
    <property type="protein sequence ID" value="MEK8046545.1"/>
    <property type="molecule type" value="Genomic_DNA"/>
</dbReference>
<organism evidence="15 16">
    <name type="scientific">Ideonella margarita</name>
    <dbReference type="NCBI Taxonomy" id="2984191"/>
    <lineage>
        <taxon>Bacteria</taxon>
        <taxon>Pseudomonadati</taxon>
        <taxon>Pseudomonadota</taxon>
        <taxon>Betaproteobacteria</taxon>
        <taxon>Burkholderiales</taxon>
        <taxon>Sphaerotilaceae</taxon>
        <taxon>Ideonella</taxon>
    </lineage>
</organism>
<feature type="domain" description="TonB-dependent receptor plug" evidence="14">
    <location>
        <begin position="47"/>
        <end position="157"/>
    </location>
</feature>
<evidence type="ECO:0000256" key="10">
    <source>
        <dbReference type="PROSITE-ProRule" id="PRU01360"/>
    </source>
</evidence>
<sequence length="616" mass="67914">MCCIAGALAAAFPLSATAADDDLSALSLENLMATEVVSAARFARQITDAASAVSVLTSRDIQALGLRTLGECLEQMRGLNMTSDGQYTYLTARGFGGPRNLAGRVLLLVDGIPAVDNLYDQLFLGHDSMVDVALIERIEYAPGGGSAMYGNNAFLGVVNVLTRRGRDVNGWETTVAKASNRGHQWRVTGGERLDNGAEWLASVTVHRNDGTPSVDLGDWPVPGVGRAWQWLLKGQWQGWSAQTLGMARSVAHDYGGGVSQSWIDGSGFWSVGHDASWDAGWRTTLKMQGGVHRYWVDTIYGEDFERGRVKGTWWGLDGQASYGALDGHELVLGLRWRQDPLLSTSYDSSFAGSAQLGTQRESGGVSAEDRIRLRDDLHVTLGLRLDHRPNAGWVSSPRNAVVWTPAQGWAVKWSQGMSHRFASAAEDGFGQLGQTKSERVHSRELGAEYRRNTTRWQATAYHYRMTDLIWVDPDTQRFRGRGLELEGEWQADGWRVRGSQAWQQLSDNLGRTFPYSPRHLANLQVSAPLGSERWRLSASLRRIGAMDLEPGFRAPSETRLDVTLMATRWLAGLDLRVGVRNVGNNRQHQQDGYFEDGSADARRSRSGFVELGGNFR</sequence>
<evidence type="ECO:0000313" key="16">
    <source>
        <dbReference type="Proteomes" id="UP001379945"/>
    </source>
</evidence>
<dbReference type="SUPFAM" id="SSF56935">
    <property type="entry name" value="Porins"/>
    <property type="match status" value="1"/>
</dbReference>
<evidence type="ECO:0000313" key="15">
    <source>
        <dbReference type="EMBL" id="MEK8046545.1"/>
    </source>
</evidence>
<comment type="subcellular location">
    <subcellularLocation>
        <location evidence="1 10">Cell outer membrane</location>
        <topology evidence="1 10">Multi-pass membrane protein</topology>
    </subcellularLocation>
</comment>
<reference evidence="15 16" key="1">
    <citation type="submission" date="2024-04" db="EMBL/GenBank/DDBJ databases">
        <title>Novel species of the genus Ideonella isolated from streams.</title>
        <authorList>
            <person name="Lu H."/>
        </authorList>
    </citation>
    <scope>NUCLEOTIDE SEQUENCE [LARGE SCALE GENOMIC DNA]</scope>
    <source>
        <strain evidence="15 16">LYT19W</strain>
    </source>
</reference>
<feature type="chain" id="PRO_5045884838" evidence="12">
    <location>
        <begin position="19"/>
        <end position="616"/>
    </location>
</feature>
<keyword evidence="12" id="KW-0732">Signal</keyword>
<evidence type="ECO:0000256" key="5">
    <source>
        <dbReference type="ARBA" id="ARBA00022692"/>
    </source>
</evidence>
<evidence type="ECO:0000256" key="12">
    <source>
        <dbReference type="SAM" id="SignalP"/>
    </source>
</evidence>
<keyword evidence="5 10" id="KW-0812">Transmembrane</keyword>
<dbReference type="InterPro" id="IPR012910">
    <property type="entry name" value="Plug_dom"/>
</dbReference>
<dbReference type="Pfam" id="PF00593">
    <property type="entry name" value="TonB_dep_Rec_b-barrel"/>
    <property type="match status" value="1"/>
</dbReference>
<keyword evidence="3 10" id="KW-0813">Transport</keyword>
<dbReference type="Pfam" id="PF07715">
    <property type="entry name" value="Plug"/>
    <property type="match status" value="1"/>
</dbReference>
<evidence type="ECO:0000256" key="1">
    <source>
        <dbReference type="ARBA" id="ARBA00004571"/>
    </source>
</evidence>
<protein>
    <submittedName>
        <fullName evidence="15">TonB-dependent receptor</fullName>
    </submittedName>
</protein>
<dbReference type="PROSITE" id="PS52016">
    <property type="entry name" value="TONB_DEPENDENT_REC_3"/>
    <property type="match status" value="1"/>
</dbReference>